<dbReference type="Pfam" id="PF00400">
    <property type="entry name" value="WD40"/>
    <property type="match status" value="4"/>
</dbReference>
<reference evidence="5 6" key="1">
    <citation type="submission" date="2020-08" db="EMBL/GenBank/DDBJ databases">
        <title>Genomic Encyclopedia of Type Strains, Phase IV (KMG-IV): sequencing the most valuable type-strain genomes for metagenomic binning, comparative biology and taxonomic classification.</title>
        <authorList>
            <person name="Goeker M."/>
        </authorList>
    </citation>
    <scope>NUCLEOTIDE SEQUENCE [LARGE SCALE GENOMIC DNA]</scope>
    <source>
        <strain evidence="5 6">DSM 23562</strain>
    </source>
</reference>
<dbReference type="PANTHER" id="PTHR44129">
    <property type="entry name" value="WD REPEAT-CONTAINING PROTEIN POP1"/>
    <property type="match status" value="1"/>
</dbReference>
<dbReference type="Proteomes" id="UP000520814">
    <property type="component" value="Unassembled WGS sequence"/>
</dbReference>
<keyword evidence="2" id="KW-0677">Repeat</keyword>
<dbReference type="PROSITE" id="PS00678">
    <property type="entry name" value="WD_REPEATS_1"/>
    <property type="match status" value="1"/>
</dbReference>
<feature type="compositionally biased region" description="Low complexity" evidence="4">
    <location>
        <begin position="315"/>
        <end position="324"/>
    </location>
</feature>
<dbReference type="AlphaFoldDB" id="A0A7W9SQN8"/>
<gene>
    <name evidence="5" type="ORF">HNQ39_002797</name>
</gene>
<sequence length="324" mass="33756">MAFSPNGARLAVGTYRRVLVYDVASGNKLSDWVVSSDAIRSLAFSPDGAVLAAGTGVPGLSGVVLLLNASTGQVIKSLKPHYDTVESVAFLGAQILSAANDEKVCVTDAMTGQTIGTLSEHVGRCLAVTVPARASQQDGGALFATGGADKMFKVWDADKRRVVVNFDQCGSVVWCVAALPQPGRFLVGSGDGALRVFGVRSDGKARDPKEPDPRTGFVGQTFGGAHPDGVYAVAVAPNGQTVASGGADKKVKVWNLGRNRMEKEFTEATADIWSLAISPNSQLVAAASLDGYVRLYDVTQNKLVREFPPPPTAPATPGTPGTPQ</sequence>
<evidence type="ECO:0000313" key="6">
    <source>
        <dbReference type="Proteomes" id="UP000520814"/>
    </source>
</evidence>
<keyword evidence="6" id="KW-1185">Reference proteome</keyword>
<evidence type="ECO:0000313" key="5">
    <source>
        <dbReference type="EMBL" id="MBB6051006.1"/>
    </source>
</evidence>
<evidence type="ECO:0000256" key="2">
    <source>
        <dbReference type="ARBA" id="ARBA00022737"/>
    </source>
</evidence>
<dbReference type="EMBL" id="JACHGW010000002">
    <property type="protein sequence ID" value="MBB6051006.1"/>
    <property type="molecule type" value="Genomic_DNA"/>
</dbReference>
<proteinExistence type="predicted"/>
<keyword evidence="1 3" id="KW-0853">WD repeat</keyword>
<dbReference type="PROSITE" id="PS50294">
    <property type="entry name" value="WD_REPEATS_REGION"/>
    <property type="match status" value="1"/>
</dbReference>
<dbReference type="InterPro" id="IPR011047">
    <property type="entry name" value="Quinoprotein_ADH-like_sf"/>
</dbReference>
<evidence type="ECO:0000256" key="4">
    <source>
        <dbReference type="SAM" id="MobiDB-lite"/>
    </source>
</evidence>
<accession>A0A7W9SQN8</accession>
<comment type="caution">
    <text evidence="5">The sequence shown here is derived from an EMBL/GenBank/DDBJ whole genome shotgun (WGS) entry which is preliminary data.</text>
</comment>
<organism evidence="5 6">
    <name type="scientific">Armatimonas rosea</name>
    <dbReference type="NCBI Taxonomy" id="685828"/>
    <lineage>
        <taxon>Bacteria</taxon>
        <taxon>Bacillati</taxon>
        <taxon>Armatimonadota</taxon>
        <taxon>Armatimonadia</taxon>
        <taxon>Armatimonadales</taxon>
        <taxon>Armatimonadaceae</taxon>
        <taxon>Armatimonas</taxon>
    </lineage>
</organism>
<evidence type="ECO:0000256" key="1">
    <source>
        <dbReference type="ARBA" id="ARBA00022574"/>
    </source>
</evidence>
<dbReference type="Gene3D" id="2.130.10.10">
    <property type="entry name" value="YVTN repeat-like/Quinoprotein amine dehydrogenase"/>
    <property type="match status" value="2"/>
</dbReference>
<dbReference type="InterPro" id="IPR015943">
    <property type="entry name" value="WD40/YVTN_repeat-like_dom_sf"/>
</dbReference>
<feature type="repeat" description="WD" evidence="3">
    <location>
        <begin position="265"/>
        <end position="306"/>
    </location>
</feature>
<protein>
    <submittedName>
        <fullName evidence="5">WD40 repeat protein</fullName>
    </submittedName>
</protein>
<dbReference type="InterPro" id="IPR050349">
    <property type="entry name" value="WD_LIS1/nudF_dynein_reg"/>
</dbReference>
<dbReference type="RefSeq" id="WP_184197007.1">
    <property type="nucleotide sequence ID" value="NZ_JACHGW010000002.1"/>
</dbReference>
<dbReference type="SUPFAM" id="SSF50998">
    <property type="entry name" value="Quinoprotein alcohol dehydrogenase-like"/>
    <property type="match status" value="1"/>
</dbReference>
<name>A0A7W9SQN8_ARMRO</name>
<dbReference type="PROSITE" id="PS50082">
    <property type="entry name" value="WD_REPEATS_2"/>
    <property type="match status" value="2"/>
</dbReference>
<feature type="region of interest" description="Disordered" evidence="4">
    <location>
        <begin position="304"/>
        <end position="324"/>
    </location>
</feature>
<evidence type="ECO:0000256" key="3">
    <source>
        <dbReference type="PROSITE-ProRule" id="PRU00221"/>
    </source>
</evidence>
<dbReference type="CDD" id="cd00200">
    <property type="entry name" value="WD40"/>
    <property type="match status" value="1"/>
</dbReference>
<dbReference type="SMART" id="SM00320">
    <property type="entry name" value="WD40"/>
    <property type="match status" value="6"/>
</dbReference>
<dbReference type="InterPro" id="IPR001680">
    <property type="entry name" value="WD40_rpt"/>
</dbReference>
<dbReference type="InterPro" id="IPR019775">
    <property type="entry name" value="WD40_repeat_CS"/>
</dbReference>
<feature type="repeat" description="WD" evidence="3">
    <location>
        <begin position="223"/>
        <end position="264"/>
    </location>
</feature>